<name>A0A1W6BZ22_9BACT</name>
<feature type="domain" description="GGDEF" evidence="1">
    <location>
        <begin position="339"/>
        <end position="458"/>
    </location>
</feature>
<organism evidence="2 3">
    <name type="scientific">Campylobacter cuniculorum DSM 23162 = LMG 24588</name>
    <dbReference type="NCBI Taxonomy" id="1121267"/>
    <lineage>
        <taxon>Bacteria</taxon>
        <taxon>Pseudomonadati</taxon>
        <taxon>Campylobacterota</taxon>
        <taxon>Epsilonproteobacteria</taxon>
        <taxon>Campylobacterales</taxon>
        <taxon>Campylobacteraceae</taxon>
        <taxon>Campylobacter</taxon>
    </lineage>
</organism>
<dbReference type="EMBL" id="CP020867">
    <property type="protein sequence ID" value="ARJ57322.1"/>
    <property type="molecule type" value="Genomic_DNA"/>
</dbReference>
<sequence length="458" mass="54089">MSNINEIARETLITLKERKLKPTPENYSEIFEELSQKHGFVTNSKIRLDKYRSLLLPIYQQELRDKPLRSLEQFISFLISALNRKNTKQGDEFFELLSTISKILQISRDKKVRDLAKITSACILKTMDSESIYLLSKKWKEFEKNYEDNDLDKEMRKYGLNRYDDFDSMIKKLINKLDERSYEHISGLILLCLNPSLVEDLKIEAFIHELSQKPYIVSEAHFKNELLECVNRRIAVDNIYVQKNLNFLDENLRKISELLTILDKSHQNNINFINSLNPNENGEVVLSFEDLKLKFTQLNEKIKTLNAAVQFTQNLEEREAWSVLKELEKLDENYIKYKVNYSLALFSISNYRFIMEKYGVSSLNEIFVRFKKILKESCTEFDELWMIDEKSYLIVAPGKSKEDIENIVKTDLKAIENFRFIYKQDLITPKISAFYLDKQSKPDSNIYEELLEKIAQND</sequence>
<dbReference type="Gene3D" id="3.30.70.270">
    <property type="match status" value="1"/>
</dbReference>
<dbReference type="STRING" id="1121267.CCUN_1750"/>
<dbReference type="eggNOG" id="COG3706">
    <property type="taxonomic scope" value="Bacteria"/>
</dbReference>
<proteinExistence type="predicted"/>
<dbReference type="InterPro" id="IPR043128">
    <property type="entry name" value="Rev_trsase/Diguanyl_cyclase"/>
</dbReference>
<evidence type="ECO:0000259" key="1">
    <source>
        <dbReference type="PROSITE" id="PS50887"/>
    </source>
</evidence>
<dbReference type="InterPro" id="IPR029787">
    <property type="entry name" value="Nucleotide_cyclase"/>
</dbReference>
<dbReference type="InterPro" id="IPR000160">
    <property type="entry name" value="GGDEF_dom"/>
</dbReference>
<dbReference type="Proteomes" id="UP000192902">
    <property type="component" value="Chromosome"/>
</dbReference>
<accession>A0A1W6BZ22</accession>
<evidence type="ECO:0000313" key="2">
    <source>
        <dbReference type="EMBL" id="ARJ57322.1"/>
    </source>
</evidence>
<dbReference type="KEGG" id="ccun:CCUN_1750"/>
<dbReference type="PROSITE" id="PS50887">
    <property type="entry name" value="GGDEF"/>
    <property type="match status" value="1"/>
</dbReference>
<gene>
    <name evidence="2" type="ORF">CCUN_1750</name>
</gene>
<reference evidence="2 3" key="1">
    <citation type="submission" date="2017-04" db="EMBL/GenBank/DDBJ databases">
        <title>Complete genome sequence of the Campylobacter cuniculorum type strain LMG24588.</title>
        <authorList>
            <person name="Miller W.G."/>
            <person name="Yee E."/>
            <person name="Revez J."/>
            <person name="Bono J.L."/>
            <person name="Rossi M."/>
        </authorList>
    </citation>
    <scope>NUCLEOTIDE SEQUENCE [LARGE SCALE GENOMIC DNA]</scope>
    <source>
        <strain evidence="2 3">LMG 24588</strain>
    </source>
</reference>
<protein>
    <recommendedName>
        <fullName evidence="1">GGDEF domain-containing protein</fullName>
    </recommendedName>
</protein>
<dbReference type="AlphaFoldDB" id="A0A1W6BZ22"/>
<evidence type="ECO:0000313" key="3">
    <source>
        <dbReference type="Proteomes" id="UP000192902"/>
    </source>
</evidence>
<dbReference type="SUPFAM" id="SSF55073">
    <property type="entry name" value="Nucleotide cyclase"/>
    <property type="match status" value="1"/>
</dbReference>